<name>A0ABM1A4F5_APLCA</name>
<organism evidence="3 4">
    <name type="scientific">Aplysia californica</name>
    <name type="common">California sea hare</name>
    <dbReference type="NCBI Taxonomy" id="6500"/>
    <lineage>
        <taxon>Eukaryota</taxon>
        <taxon>Metazoa</taxon>
        <taxon>Spiralia</taxon>
        <taxon>Lophotrochozoa</taxon>
        <taxon>Mollusca</taxon>
        <taxon>Gastropoda</taxon>
        <taxon>Heterobranchia</taxon>
        <taxon>Euthyneura</taxon>
        <taxon>Tectipleura</taxon>
        <taxon>Aplysiida</taxon>
        <taxon>Aplysioidea</taxon>
        <taxon>Aplysiidae</taxon>
        <taxon>Aplysia</taxon>
    </lineage>
</organism>
<dbReference type="SUPFAM" id="SSF52467">
    <property type="entry name" value="DHS-like NAD/FAD-binding domain"/>
    <property type="match status" value="1"/>
</dbReference>
<evidence type="ECO:0000256" key="2">
    <source>
        <dbReference type="ARBA" id="ARBA00023027"/>
    </source>
</evidence>
<dbReference type="NCBIfam" id="TIGR00321">
    <property type="entry name" value="dhys"/>
    <property type="match status" value="1"/>
</dbReference>
<comment type="similarity">
    <text evidence="1">Belongs to the deoxyhypusine synthase family.</text>
</comment>
<accession>A0ABM1A4F5</accession>
<dbReference type="PANTHER" id="PTHR11703">
    <property type="entry name" value="DEOXYHYPUSINE SYNTHASE"/>
    <property type="match status" value="1"/>
</dbReference>
<dbReference type="Pfam" id="PF01916">
    <property type="entry name" value="DS"/>
    <property type="match status" value="1"/>
</dbReference>
<evidence type="ECO:0000313" key="3">
    <source>
        <dbReference type="Proteomes" id="UP000694888"/>
    </source>
</evidence>
<proteinExistence type="inferred from homology"/>
<dbReference type="GeneID" id="101851133"/>
<dbReference type="InterPro" id="IPR029035">
    <property type="entry name" value="DHS-like_NAD/FAD-binding_dom"/>
</dbReference>
<keyword evidence="2" id="KW-0520">NAD</keyword>
<dbReference type="PANTHER" id="PTHR11703:SF0">
    <property type="entry name" value="DEOXYHYPUSINE SYNTHASE"/>
    <property type="match status" value="1"/>
</dbReference>
<keyword evidence="3" id="KW-1185">Reference proteome</keyword>
<sequence>MDKYGDRTRDEHEVEEFIRGNLDRMTLNARKFTLAESESDPMPANSREVKGYDFNNGVNYSKLIQSYAGVGFQASHLGRAINVVNKMIDTRFQPIPAGVRTEGHKEHIFANRRVTNCTIFLGYTSDMVSAGTRELIRYLVEHNMVDCIVTTAGGIEDDFMKCRTPFYHRNFRMNGADLHKRAHNRTGNLIVPNNCYREFHKFLNPILEDMREDQMLRTEWTPQKLIWHLGKEINDPASIYYWAYRKRIPVFCPAIRDGAVGDVLYFHRHVRGRTAVKLDIVEDIQALNDMAVQSVNTALITVGGGVIKHHILNANTFRDGADFSLFINTAAEFDGSDAGASPDEAKSWGKISPQRTPVKVFADATLVLPLLVAETFAKREDEFKVFNRTNLN</sequence>
<reference evidence="4" key="1">
    <citation type="submission" date="2025-08" db="UniProtKB">
        <authorList>
            <consortium name="RefSeq"/>
        </authorList>
    </citation>
    <scope>IDENTIFICATION</scope>
</reference>
<dbReference type="Proteomes" id="UP000694888">
    <property type="component" value="Unplaced"/>
</dbReference>
<dbReference type="InterPro" id="IPR002773">
    <property type="entry name" value="Deoxyhypusine_synthase"/>
</dbReference>
<dbReference type="RefSeq" id="XP_012940644.1">
    <property type="nucleotide sequence ID" value="XM_013085190.1"/>
</dbReference>
<evidence type="ECO:0000256" key="1">
    <source>
        <dbReference type="ARBA" id="ARBA00009892"/>
    </source>
</evidence>
<protein>
    <submittedName>
        <fullName evidence="4">Probable deoxyhypusine synthase</fullName>
    </submittedName>
</protein>
<evidence type="ECO:0000313" key="4">
    <source>
        <dbReference type="RefSeq" id="XP_012940644.1"/>
    </source>
</evidence>
<gene>
    <name evidence="4" type="primary">LOC101851133</name>
</gene>
<dbReference type="InterPro" id="IPR036982">
    <property type="entry name" value="Deoxyhypusine_synthase_sf"/>
</dbReference>
<dbReference type="Gene3D" id="3.40.910.10">
    <property type="entry name" value="Deoxyhypusine synthase"/>
    <property type="match status" value="1"/>
</dbReference>